<reference evidence="10 11" key="1">
    <citation type="submission" date="2016-03" db="EMBL/GenBank/DDBJ databases">
        <title>How can Kluyveromyces marxianus grow so fast - potential evolutionary course in Saccharomyces Complex revealed by comparative genomics.</title>
        <authorList>
            <person name="Mo W."/>
            <person name="Lu W."/>
            <person name="Yang X."/>
            <person name="Qi J."/>
            <person name="Lv H."/>
        </authorList>
    </citation>
    <scope>NUCLEOTIDE SEQUENCE [LARGE SCALE GENOMIC DNA]</scope>
    <source>
        <strain evidence="10 11">FIM1</strain>
    </source>
</reference>
<feature type="region of interest" description="Disordered" evidence="8">
    <location>
        <begin position="623"/>
        <end position="663"/>
    </location>
</feature>
<accession>A0ABX6F4E1</accession>
<dbReference type="InterPro" id="IPR019821">
    <property type="entry name" value="Kinesin_motor_CS"/>
</dbReference>
<evidence type="ECO:0000313" key="10">
    <source>
        <dbReference type="EMBL" id="QGN18014.1"/>
    </source>
</evidence>
<evidence type="ECO:0000259" key="9">
    <source>
        <dbReference type="PROSITE" id="PS50067"/>
    </source>
</evidence>
<reference evidence="10 11" key="2">
    <citation type="submission" date="2019-11" db="EMBL/GenBank/DDBJ databases">
        <authorList>
            <person name="Lu H."/>
        </authorList>
    </citation>
    <scope>NUCLEOTIDE SEQUENCE [LARGE SCALE GENOMIC DNA]</scope>
    <source>
        <strain evidence="10 11">FIM1</strain>
    </source>
</reference>
<dbReference type="InterPro" id="IPR027417">
    <property type="entry name" value="P-loop_NTPase"/>
</dbReference>
<keyword evidence="5 6" id="KW-0505">Motor protein</keyword>
<dbReference type="PROSITE" id="PS00411">
    <property type="entry name" value="KINESIN_MOTOR_1"/>
    <property type="match status" value="1"/>
</dbReference>
<sequence>MMMKPSVPFNSLSNNSPKRLMRPPSTPNLRTSFGTRPHSTSSSSSSQCSSPVRSISTRAASPTHGSRSLYQGTISVGVRIKPSKNKQDTWHVSNNSIIHEEFGEFGFDHVFGPSMSNNEVYKTIALPMVDKLFEGFNCTIFAYGMTGSGKTYTMSGSDSGPGIIPMCVNTVFDRINEGLPNKKFNVKVSYLEIYNERIFDLLNLPQGKPFGIASNNMTNSANALVNDLKLRDDPRYGVKVVGLTERNVSSKEELMRCISIGDHNRKTGETDFNTRSSRSHAVVLIRVFCTDELTGEEVISTLSLCDLAGSERATGKQERRKEGAYINKSLLALGTVISKLSMESTGNGAALGHIPYRDSKLTRILQPALSGDSLVATICTIDTRPETNMESMNTIRFASRAKNITLNVKRNDSDTNLGKTQLIQSLRKQIREQQDLINSLTKQGNTRNDFIGTTSAQQTDDLLRKENEFLKLKLQHYENLELLEPTELRDSQLIEIIESLPSDIGVMLETKLMNMNSQFLEMKRYVAQVESLERRFTSSSNATTELLSTAYGVDLTQVLHEQEQELMQLNQSLARKDKMIEALTSSKMLRHNLAEFSSNHVGNSEADKHTDIEKRALKPISSDASELNNRGSLERPLTIGSGASISHSSTTCDSTSSGNTLDDGTYTKLSTKYLTASDILPNSSESVC</sequence>
<feature type="region of interest" description="Disordered" evidence="8">
    <location>
        <begin position="1"/>
        <end position="68"/>
    </location>
</feature>
<dbReference type="InterPro" id="IPR036961">
    <property type="entry name" value="Kinesin_motor_dom_sf"/>
</dbReference>
<dbReference type="Pfam" id="PF00225">
    <property type="entry name" value="Kinesin"/>
    <property type="match status" value="1"/>
</dbReference>
<dbReference type="Proteomes" id="UP000422736">
    <property type="component" value="Chromosome 7"/>
</dbReference>
<organism evidence="10 11">
    <name type="scientific">Kluyveromyces marxianus</name>
    <name type="common">Yeast</name>
    <name type="synonym">Candida kefyr</name>
    <dbReference type="NCBI Taxonomy" id="4911"/>
    <lineage>
        <taxon>Eukaryota</taxon>
        <taxon>Fungi</taxon>
        <taxon>Dikarya</taxon>
        <taxon>Ascomycota</taxon>
        <taxon>Saccharomycotina</taxon>
        <taxon>Saccharomycetes</taxon>
        <taxon>Saccharomycetales</taxon>
        <taxon>Saccharomycetaceae</taxon>
        <taxon>Kluyveromyces</taxon>
    </lineage>
</organism>
<dbReference type="SMART" id="SM00129">
    <property type="entry name" value="KISc"/>
    <property type="match status" value="1"/>
</dbReference>
<protein>
    <recommendedName>
        <fullName evidence="7">Kinesin-like protein</fullName>
    </recommendedName>
</protein>
<keyword evidence="11" id="KW-1185">Reference proteome</keyword>
<feature type="compositionally biased region" description="Polar residues" evidence="8">
    <location>
        <begin position="8"/>
        <end position="17"/>
    </location>
</feature>
<keyword evidence="1 7" id="KW-0493">Microtubule</keyword>
<feature type="compositionally biased region" description="Polar residues" evidence="8">
    <location>
        <begin position="27"/>
        <end position="38"/>
    </location>
</feature>
<name>A0ABX6F4E1_KLUMA</name>
<dbReference type="SUPFAM" id="SSF52540">
    <property type="entry name" value="P-loop containing nucleoside triphosphate hydrolases"/>
    <property type="match status" value="1"/>
</dbReference>
<feature type="domain" description="Kinesin motor" evidence="9">
    <location>
        <begin position="73"/>
        <end position="404"/>
    </location>
</feature>
<evidence type="ECO:0000256" key="2">
    <source>
        <dbReference type="ARBA" id="ARBA00022741"/>
    </source>
</evidence>
<dbReference type="InterPro" id="IPR027640">
    <property type="entry name" value="Kinesin-like_fam"/>
</dbReference>
<evidence type="ECO:0000313" key="11">
    <source>
        <dbReference type="Proteomes" id="UP000422736"/>
    </source>
</evidence>
<dbReference type="EMBL" id="CP015061">
    <property type="protein sequence ID" value="QGN18014.1"/>
    <property type="molecule type" value="Genomic_DNA"/>
</dbReference>
<feature type="compositionally biased region" description="Polar residues" evidence="8">
    <location>
        <begin position="57"/>
        <end position="68"/>
    </location>
</feature>
<feature type="compositionally biased region" description="Low complexity" evidence="8">
    <location>
        <begin position="644"/>
        <end position="660"/>
    </location>
</feature>
<evidence type="ECO:0000256" key="5">
    <source>
        <dbReference type="ARBA" id="ARBA00023175"/>
    </source>
</evidence>
<dbReference type="InterPro" id="IPR001752">
    <property type="entry name" value="Kinesin_motor_dom"/>
</dbReference>
<evidence type="ECO:0000256" key="3">
    <source>
        <dbReference type="ARBA" id="ARBA00022840"/>
    </source>
</evidence>
<evidence type="ECO:0000256" key="8">
    <source>
        <dbReference type="SAM" id="MobiDB-lite"/>
    </source>
</evidence>
<evidence type="ECO:0000256" key="4">
    <source>
        <dbReference type="ARBA" id="ARBA00023054"/>
    </source>
</evidence>
<feature type="compositionally biased region" description="Low complexity" evidence="8">
    <location>
        <begin position="39"/>
        <end position="56"/>
    </location>
</feature>
<dbReference type="PROSITE" id="PS50067">
    <property type="entry name" value="KINESIN_MOTOR_2"/>
    <property type="match status" value="1"/>
</dbReference>
<evidence type="ECO:0000256" key="7">
    <source>
        <dbReference type="RuleBase" id="RU000394"/>
    </source>
</evidence>
<dbReference type="Gene3D" id="3.40.850.10">
    <property type="entry name" value="Kinesin motor domain"/>
    <property type="match status" value="1"/>
</dbReference>
<dbReference type="PANTHER" id="PTHR47968">
    <property type="entry name" value="CENTROMERE PROTEIN E"/>
    <property type="match status" value="1"/>
</dbReference>
<keyword evidence="3 6" id="KW-0067">ATP-binding</keyword>
<feature type="binding site" evidence="6">
    <location>
        <begin position="144"/>
        <end position="151"/>
    </location>
    <ligand>
        <name>ATP</name>
        <dbReference type="ChEBI" id="CHEBI:30616"/>
    </ligand>
</feature>
<dbReference type="PANTHER" id="PTHR47968:SF36">
    <property type="entry name" value="KINESIN HEAVY CHAIN ISOFORM X1"/>
    <property type="match status" value="1"/>
</dbReference>
<dbReference type="PRINTS" id="PR00380">
    <property type="entry name" value="KINESINHEAVY"/>
</dbReference>
<evidence type="ECO:0000256" key="6">
    <source>
        <dbReference type="PROSITE-ProRule" id="PRU00283"/>
    </source>
</evidence>
<evidence type="ECO:0000256" key="1">
    <source>
        <dbReference type="ARBA" id="ARBA00022701"/>
    </source>
</evidence>
<keyword evidence="4" id="KW-0175">Coiled coil</keyword>
<proteinExistence type="inferred from homology"/>
<gene>
    <name evidence="10" type="primary">KIP2</name>
    <name evidence="10" type="ORF">FIM1_4330</name>
</gene>
<comment type="similarity">
    <text evidence="6 7">Belongs to the TRAFAC class myosin-kinesin ATPase superfamily. Kinesin family.</text>
</comment>
<keyword evidence="2 6" id="KW-0547">Nucleotide-binding</keyword>